<feature type="domain" description="UDP-glucose/GDP-mannose dehydrogenase dimerisation" evidence="3">
    <location>
        <begin position="239"/>
        <end position="337"/>
    </location>
</feature>
<dbReference type="InterPro" id="IPR014026">
    <property type="entry name" value="UDP-Glc/GDP-Man_DH_dimer"/>
</dbReference>
<comment type="similarity">
    <text evidence="2">Belongs to the UDP-glucose/GDP-mannose dehydrogenase family.</text>
</comment>
<organism evidence="4 5">
    <name type="scientific">Protomyces lactucae-debilis</name>
    <dbReference type="NCBI Taxonomy" id="2754530"/>
    <lineage>
        <taxon>Eukaryota</taxon>
        <taxon>Fungi</taxon>
        <taxon>Dikarya</taxon>
        <taxon>Ascomycota</taxon>
        <taxon>Taphrinomycotina</taxon>
        <taxon>Taphrinomycetes</taxon>
        <taxon>Taphrinales</taxon>
        <taxon>Protomycetaceae</taxon>
        <taxon>Protomyces</taxon>
    </lineage>
</organism>
<dbReference type="OMA" id="NILHAMI"/>
<dbReference type="RefSeq" id="XP_040727439.1">
    <property type="nucleotide sequence ID" value="XM_040868678.1"/>
</dbReference>
<dbReference type="PIRSF" id="PIRSF000124">
    <property type="entry name" value="UDPglc_GDPman_dh"/>
    <property type="match status" value="1"/>
</dbReference>
<comment type="caution">
    <text evidence="4">The sequence shown here is derived from an EMBL/GenBank/DDBJ whole genome shotgun (WGS) entry which is preliminary data.</text>
</comment>
<dbReference type="InterPro" id="IPR028356">
    <property type="entry name" value="UDPglc_DH_euk"/>
</dbReference>
<dbReference type="InterPro" id="IPR017476">
    <property type="entry name" value="UDP-Glc/GDP-Man"/>
</dbReference>
<dbReference type="GO" id="GO:0006024">
    <property type="term" value="P:glycosaminoglycan biosynthetic process"/>
    <property type="evidence" value="ECO:0007669"/>
    <property type="project" value="TreeGrafter"/>
</dbReference>
<keyword evidence="5" id="KW-1185">Reference proteome</keyword>
<dbReference type="GO" id="GO:0005634">
    <property type="term" value="C:nucleus"/>
    <property type="evidence" value="ECO:0007669"/>
    <property type="project" value="TreeGrafter"/>
</dbReference>
<reference evidence="4 5" key="1">
    <citation type="submission" date="2016-07" db="EMBL/GenBank/DDBJ databases">
        <title>Pervasive Adenine N6-methylation of Active Genes in Fungi.</title>
        <authorList>
            <consortium name="DOE Joint Genome Institute"/>
            <person name="Mondo S.J."/>
            <person name="Dannebaum R.O."/>
            <person name="Kuo R.C."/>
            <person name="Labutti K."/>
            <person name="Haridas S."/>
            <person name="Kuo A."/>
            <person name="Salamov A."/>
            <person name="Ahrendt S.R."/>
            <person name="Lipzen A."/>
            <person name="Sullivan W."/>
            <person name="Andreopoulos W.B."/>
            <person name="Clum A."/>
            <person name="Lindquist E."/>
            <person name="Daum C."/>
            <person name="Ramamoorthy G.K."/>
            <person name="Gryganskyi A."/>
            <person name="Culley D."/>
            <person name="Magnuson J.K."/>
            <person name="James T.Y."/>
            <person name="O'Malley M.A."/>
            <person name="Stajich J.E."/>
            <person name="Spatafora J.W."/>
            <person name="Visel A."/>
            <person name="Grigoriev I.V."/>
        </authorList>
    </citation>
    <scope>NUCLEOTIDE SEQUENCE [LARGE SCALE GENOMIC DNA]</scope>
    <source>
        <strain evidence="4 5">12-1054</strain>
    </source>
</reference>
<evidence type="ECO:0000313" key="5">
    <source>
        <dbReference type="Proteomes" id="UP000193685"/>
    </source>
</evidence>
<dbReference type="SUPFAM" id="SSF48179">
    <property type="entry name" value="6-phosphogluconate dehydrogenase C-terminal domain-like"/>
    <property type="match status" value="1"/>
</dbReference>
<dbReference type="InterPro" id="IPR036291">
    <property type="entry name" value="NAD(P)-bd_dom_sf"/>
</dbReference>
<proteinExistence type="inferred from homology"/>
<dbReference type="EMBL" id="MCFI01000003">
    <property type="protein sequence ID" value="ORY86257.1"/>
    <property type="molecule type" value="Genomic_DNA"/>
</dbReference>
<dbReference type="AlphaFoldDB" id="A0A1Y2FRP2"/>
<sequence>MNDDLKSEVLIIGAGNVGLSTAAALAIMHPKMSIVIGDRDQALIETWQYTTDDKLPGRADQSAEEILWELQQYGRVHFVSFAKADPTKPPPKTKPYMIQAENLAAVVICIDLPAGKDGKQDASNLSDLPPLLNVLQSQMPHPLVIRSTITHSALQTFAAELTVLDIMTNKMKPMNSEDTVLMPEFFPQGTDLAHHMHCDYLNLKTKRVFGSGSTYNKKQVMKLFQGYPENSISTTQHSAMLGKLGLNGLLVAKLTSNNILHAMIDDSPLSLDKSGHESLQTILSTDERIGQGFLTPAMAGFGGVCFDKDVRLLESWCREQNEPVMADYWKSVLAVNDRLLERTVDSLMVELEKNTSIVKLAFAGLGYKLGSTDTRGSRILELVRKLATLCEEKPSLAQVKLLLYDPIISGDKLRKVFGQSVPSCVVLCGSLADLCAANHIMIQSGQREMERQLEAQGCSLSTY</sequence>
<protein>
    <recommendedName>
        <fullName evidence="3">UDP-glucose/GDP-mannose dehydrogenase dimerisation domain-containing protein</fullName>
    </recommendedName>
</protein>
<dbReference type="Gene3D" id="3.40.50.720">
    <property type="entry name" value="NAD(P)-binding Rossmann-like Domain"/>
    <property type="match status" value="2"/>
</dbReference>
<dbReference type="GO" id="GO:0051287">
    <property type="term" value="F:NAD binding"/>
    <property type="evidence" value="ECO:0007669"/>
    <property type="project" value="InterPro"/>
</dbReference>
<dbReference type="PANTHER" id="PTHR11374">
    <property type="entry name" value="UDP-GLUCOSE DEHYDROGENASE/UDP-MANNAC DEHYDROGENASE"/>
    <property type="match status" value="1"/>
</dbReference>
<dbReference type="STRING" id="56484.A0A1Y2FRP2"/>
<accession>A0A1Y2FRP2</accession>
<dbReference type="InterPro" id="IPR008927">
    <property type="entry name" value="6-PGluconate_DH-like_C_sf"/>
</dbReference>
<evidence type="ECO:0000256" key="2">
    <source>
        <dbReference type="PIRNR" id="PIRNR000124"/>
    </source>
</evidence>
<dbReference type="SUPFAM" id="SSF51735">
    <property type="entry name" value="NAD(P)-binding Rossmann-fold domains"/>
    <property type="match status" value="1"/>
</dbReference>
<dbReference type="OrthoDB" id="5059218at2759"/>
<evidence type="ECO:0000313" key="4">
    <source>
        <dbReference type="EMBL" id="ORY86257.1"/>
    </source>
</evidence>
<name>A0A1Y2FRP2_PROLT</name>
<dbReference type="GO" id="GO:0003979">
    <property type="term" value="F:UDP-glucose 6-dehydrogenase activity"/>
    <property type="evidence" value="ECO:0007669"/>
    <property type="project" value="UniProtKB-EC"/>
</dbReference>
<evidence type="ECO:0000259" key="3">
    <source>
        <dbReference type="Pfam" id="PF00984"/>
    </source>
</evidence>
<dbReference type="PANTHER" id="PTHR11374:SF3">
    <property type="entry name" value="UDP-GLUCOSE 6-DEHYDROGENASE"/>
    <property type="match status" value="1"/>
</dbReference>
<dbReference type="Proteomes" id="UP000193685">
    <property type="component" value="Unassembled WGS sequence"/>
</dbReference>
<dbReference type="GeneID" id="63785277"/>
<comment type="catalytic activity">
    <reaction evidence="1">
        <text>UDP-alpha-D-glucose + 2 NAD(+) + H2O = UDP-alpha-D-glucuronate + 2 NADH + 3 H(+)</text>
        <dbReference type="Rhea" id="RHEA:23596"/>
        <dbReference type="ChEBI" id="CHEBI:15377"/>
        <dbReference type="ChEBI" id="CHEBI:15378"/>
        <dbReference type="ChEBI" id="CHEBI:57540"/>
        <dbReference type="ChEBI" id="CHEBI:57945"/>
        <dbReference type="ChEBI" id="CHEBI:58052"/>
        <dbReference type="ChEBI" id="CHEBI:58885"/>
        <dbReference type="EC" id="1.1.1.22"/>
    </reaction>
</comment>
<evidence type="ECO:0000256" key="1">
    <source>
        <dbReference type="ARBA" id="ARBA00047473"/>
    </source>
</evidence>
<dbReference type="Pfam" id="PF00984">
    <property type="entry name" value="UDPG_MGDP_dh"/>
    <property type="match status" value="1"/>
</dbReference>
<gene>
    <name evidence="4" type="ORF">BCR37DRAFT_376817</name>
</gene>